<accession>A0A0D8J0M4</accession>
<sequence>MNELKGNFKATYDVVKRAERCVLLRSKAANPSHTYAVGDVDSNGLVFGLVLKTDPDAAVREFCTRSFPSWSPWNTSRA</sequence>
<organism evidence="1 2">
    <name type="scientific">Ruthenibacterium lactatiformans</name>
    <dbReference type="NCBI Taxonomy" id="1550024"/>
    <lineage>
        <taxon>Bacteria</taxon>
        <taxon>Bacillati</taxon>
        <taxon>Bacillota</taxon>
        <taxon>Clostridia</taxon>
        <taxon>Eubacteriales</taxon>
        <taxon>Oscillospiraceae</taxon>
        <taxon>Ruthenibacterium</taxon>
    </lineage>
</organism>
<comment type="caution">
    <text evidence="1">The sequence shown here is derived from an EMBL/GenBank/DDBJ whole genome shotgun (WGS) entry which is preliminary data.</text>
</comment>
<dbReference type="AlphaFoldDB" id="A0A0D8J0M4"/>
<dbReference type="Proteomes" id="UP000032483">
    <property type="component" value="Unassembled WGS sequence"/>
</dbReference>
<keyword evidence="2" id="KW-1185">Reference proteome</keyword>
<reference evidence="1" key="1">
    <citation type="submission" date="2015-02" db="EMBL/GenBank/DDBJ databases">
        <title>A novel member of the family Ruminococcaceae isolated from human feces.</title>
        <authorList>
            <person name="Shkoporov A.N."/>
            <person name="Chaplin A.V."/>
            <person name="Motuzova O.V."/>
            <person name="Kafarskaia L.I."/>
            <person name="Khokhlova E.V."/>
            <person name="Efimov B.A."/>
        </authorList>
    </citation>
    <scope>NUCLEOTIDE SEQUENCE [LARGE SCALE GENOMIC DNA]</scope>
    <source>
        <strain evidence="1">585-1</strain>
    </source>
</reference>
<evidence type="ECO:0000313" key="1">
    <source>
        <dbReference type="EMBL" id="KJF40467.1"/>
    </source>
</evidence>
<name>A0A0D8J0M4_9FIRM</name>
<protein>
    <submittedName>
        <fullName evidence="1">Uncharacterized protein</fullName>
    </submittedName>
</protein>
<gene>
    <name evidence="1" type="ORF">TQ39_06025</name>
</gene>
<evidence type="ECO:0000313" key="2">
    <source>
        <dbReference type="Proteomes" id="UP000032483"/>
    </source>
</evidence>
<dbReference type="GeneID" id="42856178"/>
<proteinExistence type="predicted"/>
<dbReference type="RefSeq" id="WP_050004894.1">
    <property type="nucleotide sequence ID" value="NZ_CAUGBV010000166.1"/>
</dbReference>
<dbReference type="EMBL" id="JXXK01000006">
    <property type="protein sequence ID" value="KJF40467.1"/>
    <property type="molecule type" value="Genomic_DNA"/>
</dbReference>